<gene>
    <name evidence="7" type="ORF">VNO77_15481</name>
</gene>
<keyword evidence="2" id="KW-0547">Nucleotide-binding</keyword>
<dbReference type="AlphaFoldDB" id="A0AAN9QVW1"/>
<dbReference type="GO" id="GO:0050567">
    <property type="term" value="F:glutaminyl-tRNA synthase (glutamine-hydrolyzing) activity"/>
    <property type="evidence" value="ECO:0007669"/>
    <property type="project" value="TreeGrafter"/>
</dbReference>
<evidence type="ECO:0000256" key="1">
    <source>
        <dbReference type="ARBA" id="ARBA00022598"/>
    </source>
</evidence>
<organism evidence="7 8">
    <name type="scientific">Canavalia gladiata</name>
    <name type="common">Sword bean</name>
    <name type="synonym">Dolichos gladiatus</name>
    <dbReference type="NCBI Taxonomy" id="3824"/>
    <lineage>
        <taxon>Eukaryota</taxon>
        <taxon>Viridiplantae</taxon>
        <taxon>Streptophyta</taxon>
        <taxon>Embryophyta</taxon>
        <taxon>Tracheophyta</taxon>
        <taxon>Spermatophyta</taxon>
        <taxon>Magnoliopsida</taxon>
        <taxon>eudicotyledons</taxon>
        <taxon>Gunneridae</taxon>
        <taxon>Pentapetalae</taxon>
        <taxon>rosids</taxon>
        <taxon>fabids</taxon>
        <taxon>Fabales</taxon>
        <taxon>Fabaceae</taxon>
        <taxon>Papilionoideae</taxon>
        <taxon>50 kb inversion clade</taxon>
        <taxon>NPAAA clade</taxon>
        <taxon>indigoferoid/millettioid clade</taxon>
        <taxon>Phaseoleae</taxon>
        <taxon>Canavalia</taxon>
    </lineage>
</organism>
<dbReference type="GO" id="GO:0070681">
    <property type="term" value="P:glutaminyl-tRNAGln biosynthesis via transamidation"/>
    <property type="evidence" value="ECO:0007669"/>
    <property type="project" value="TreeGrafter"/>
</dbReference>
<feature type="region of interest" description="Disordered" evidence="5">
    <location>
        <begin position="1"/>
        <end position="34"/>
    </location>
</feature>
<evidence type="ECO:0000313" key="7">
    <source>
        <dbReference type="EMBL" id="KAK7345078.1"/>
    </source>
</evidence>
<dbReference type="InterPro" id="IPR003789">
    <property type="entry name" value="Asn/Gln_tRNA_amidoTrase-B-like"/>
</dbReference>
<protein>
    <recommendedName>
        <fullName evidence="6">Asn/Gln amidotransferase domain-containing protein</fullName>
    </recommendedName>
</protein>
<feature type="compositionally biased region" description="Basic and acidic residues" evidence="5">
    <location>
        <begin position="15"/>
        <end position="34"/>
    </location>
</feature>
<reference evidence="7 8" key="1">
    <citation type="submission" date="2024-01" db="EMBL/GenBank/DDBJ databases">
        <title>The genomes of 5 underutilized Papilionoideae crops provide insights into root nodulation and disease resistanc.</title>
        <authorList>
            <person name="Jiang F."/>
        </authorList>
    </citation>
    <scope>NUCLEOTIDE SEQUENCE [LARGE SCALE GENOMIC DNA]</scope>
    <source>
        <strain evidence="7">LVBAO_FW01</strain>
        <tissue evidence="7">Leaves</tissue>
    </source>
</reference>
<dbReference type="EMBL" id="JAYMYQ010000003">
    <property type="protein sequence ID" value="KAK7345078.1"/>
    <property type="molecule type" value="Genomic_DNA"/>
</dbReference>
<dbReference type="GO" id="GO:0005524">
    <property type="term" value="F:ATP binding"/>
    <property type="evidence" value="ECO:0007669"/>
    <property type="project" value="UniProtKB-KW"/>
</dbReference>
<dbReference type="PANTHER" id="PTHR11659:SF0">
    <property type="entry name" value="GLUTAMYL-TRNA(GLN) AMIDOTRANSFERASE SUBUNIT B, MITOCHONDRIAL"/>
    <property type="match status" value="1"/>
</dbReference>
<proteinExistence type="predicted"/>
<dbReference type="PANTHER" id="PTHR11659">
    <property type="entry name" value="GLUTAMYL-TRNA GLN AMIDOTRANSFERASE SUBUNIT B MITOCHONDRIAL AND PROKARYOTIC PET112-RELATED"/>
    <property type="match status" value="1"/>
</dbReference>
<dbReference type="Proteomes" id="UP001367508">
    <property type="component" value="Unassembled WGS sequence"/>
</dbReference>
<dbReference type="SMART" id="SM00845">
    <property type="entry name" value="GatB_Yqey"/>
    <property type="match status" value="1"/>
</dbReference>
<evidence type="ECO:0000256" key="4">
    <source>
        <dbReference type="ARBA" id="ARBA00022917"/>
    </source>
</evidence>
<evidence type="ECO:0000256" key="3">
    <source>
        <dbReference type="ARBA" id="ARBA00022840"/>
    </source>
</evidence>
<evidence type="ECO:0000256" key="2">
    <source>
        <dbReference type="ARBA" id="ARBA00022741"/>
    </source>
</evidence>
<dbReference type="InterPro" id="IPR017959">
    <property type="entry name" value="Asn/Gln-tRNA_amidoTrfase_suB/E"/>
</dbReference>
<name>A0AAN9QVW1_CANGL</name>
<sequence>MAESPETPHMSLISKNEEKCEEGHKNSEHRNKDKGLEYKKVMTPLIKIGSESSMDLCGATGVEIEVYGEGEIECLRIDIILGLACVLILTRQRRSSDVVEEMATSYSRDLSIKSFPEIKVSQRGTHWLIPFGAKCHQYPSGYRLNRQKHDEIKVSVPVVPGSTICRSGPLLLAIEQKQGASSVRCRKSRSVSESCLNSVAINWNTSESMPIASGGDLDVDIPIEFGEGHKRAIDFEISRQNQIFQRIFDATLAKGADPKLVANWIMSDIAAFMKNEKLTINEVKLTPEELFELIGSIKGGVISGKIGKEILFELLAKGGSVKELLEKKDLVQIVDRVEVEKMGALWSSLRPGFEPHITLFCNQISLSHPKPFKPIDEPRARRAIQAFLKPY</sequence>
<keyword evidence="8" id="KW-1185">Reference proteome</keyword>
<evidence type="ECO:0000259" key="6">
    <source>
        <dbReference type="SMART" id="SM00845"/>
    </source>
</evidence>
<dbReference type="GO" id="GO:0006412">
    <property type="term" value="P:translation"/>
    <property type="evidence" value="ECO:0007669"/>
    <property type="project" value="UniProtKB-KW"/>
</dbReference>
<dbReference type="Pfam" id="PF02637">
    <property type="entry name" value="GatB_Yqey"/>
    <property type="match status" value="1"/>
</dbReference>
<keyword evidence="3" id="KW-0067">ATP-binding</keyword>
<accession>A0AAN9QVW1</accession>
<keyword evidence="4" id="KW-0648">Protein biosynthesis</keyword>
<evidence type="ECO:0000313" key="8">
    <source>
        <dbReference type="Proteomes" id="UP001367508"/>
    </source>
</evidence>
<dbReference type="InterPro" id="IPR018027">
    <property type="entry name" value="Asn/Gln_amidotransferase"/>
</dbReference>
<dbReference type="SUPFAM" id="SSF89095">
    <property type="entry name" value="GatB/YqeY motif"/>
    <property type="match status" value="1"/>
</dbReference>
<keyword evidence="1" id="KW-0436">Ligase</keyword>
<evidence type="ECO:0000256" key="5">
    <source>
        <dbReference type="SAM" id="MobiDB-lite"/>
    </source>
</evidence>
<comment type="caution">
    <text evidence="7">The sequence shown here is derived from an EMBL/GenBank/DDBJ whole genome shotgun (WGS) entry which is preliminary data.</text>
</comment>
<feature type="domain" description="Asn/Gln amidotransferase" evidence="6">
    <location>
        <begin position="246"/>
        <end position="349"/>
    </location>
</feature>